<dbReference type="AlphaFoldDB" id="A0A838B815"/>
<evidence type="ECO:0000259" key="13">
    <source>
        <dbReference type="PROSITE" id="PS50928"/>
    </source>
</evidence>
<keyword evidence="15" id="KW-1185">Reference proteome</keyword>
<keyword evidence="5 11" id="KW-0813">Transport</keyword>
<protein>
    <recommendedName>
        <fullName evidence="4 12">sn-glycerol-3-phosphate transport system permease protein UgpE</fullName>
    </recommendedName>
</protein>
<keyword evidence="9 11" id="KW-0472">Membrane</keyword>
<dbReference type="InterPro" id="IPR000515">
    <property type="entry name" value="MetI-like"/>
</dbReference>
<reference evidence="14 15" key="1">
    <citation type="submission" date="2020-07" db="EMBL/GenBank/DDBJ databases">
        <title>Definition of the novel symbiovar canariense within Mesorhizobium novociceri, a new species of genus Mesorhizobium nodulating Cicer canariense in the Caldera de Taburiente National Park (La Palma, Canary Islands).</title>
        <authorList>
            <person name="Leon-Barrios M."/>
            <person name="Perez-Yepez J."/>
            <person name="Flores-Felix J.D."/>
            <person name="Ramirez-Baena M.H."/>
            <person name="Pulido-Suarez L."/>
            <person name="Igual J.M."/>
            <person name="Velazquez E."/>
            <person name="Peix A."/>
        </authorList>
    </citation>
    <scope>NUCLEOTIDE SEQUENCE [LARGE SCALE GENOMIC DNA]</scope>
    <source>
        <strain evidence="14 15">CCANP35</strain>
    </source>
</reference>
<dbReference type="RefSeq" id="WP_181059156.1">
    <property type="nucleotide sequence ID" value="NZ_JACDTY010000009.1"/>
</dbReference>
<dbReference type="EMBL" id="JACDTY010000009">
    <property type="protein sequence ID" value="MBA1142313.1"/>
    <property type="molecule type" value="Genomic_DNA"/>
</dbReference>
<evidence type="ECO:0000256" key="9">
    <source>
        <dbReference type="ARBA" id="ARBA00023136"/>
    </source>
</evidence>
<dbReference type="PANTHER" id="PTHR43744">
    <property type="entry name" value="ABC TRANSPORTER PERMEASE PROTEIN MG189-RELATED-RELATED"/>
    <property type="match status" value="1"/>
</dbReference>
<evidence type="ECO:0000256" key="10">
    <source>
        <dbReference type="ARBA" id="ARBA00037054"/>
    </source>
</evidence>
<accession>A0A838B815</accession>
<feature type="transmembrane region" description="Helical" evidence="11">
    <location>
        <begin position="72"/>
        <end position="96"/>
    </location>
</feature>
<dbReference type="SUPFAM" id="SSF161098">
    <property type="entry name" value="MetI-like"/>
    <property type="match status" value="1"/>
</dbReference>
<keyword evidence="6 12" id="KW-1003">Cell membrane</keyword>
<sequence>MILAQSSSSRIASHAVLMTGAIIMVFPFVWMILASLTPQSEIFNGDLLPTPTLHGAIDNYGTALSAIPLLRFMANGIVVCVAILVLQIAIAIPCGYALAKLSFPGRPILLVAVLLGLLVPVQIPTIPIYIALAKSGLLDSYAALVLPWIVSVFAIFLFRQFFVTFPDEVLDAARLDGFSELSIAWRIMLPAAWPAVASFSIFSIVAHWNDLYWPMVVITNPDMMTPSLGIAYFRQAGEGTGNVGALMAGGVLVTAPLVALFLLMQKHFIRGLVLGRH</sequence>
<evidence type="ECO:0000256" key="3">
    <source>
        <dbReference type="ARBA" id="ARBA00011557"/>
    </source>
</evidence>
<dbReference type="Proteomes" id="UP000558284">
    <property type="component" value="Unassembled WGS sequence"/>
</dbReference>
<dbReference type="GO" id="GO:0005886">
    <property type="term" value="C:plasma membrane"/>
    <property type="evidence" value="ECO:0007669"/>
    <property type="project" value="UniProtKB-SubCell"/>
</dbReference>
<comment type="caution">
    <text evidence="14">The sequence shown here is derived from an EMBL/GenBank/DDBJ whole genome shotgun (WGS) entry which is preliminary data.</text>
</comment>
<keyword evidence="7 11" id="KW-0812">Transmembrane</keyword>
<comment type="similarity">
    <text evidence="2 11">Belongs to the binding-protein-dependent transport system permease family.</text>
</comment>
<evidence type="ECO:0000256" key="12">
    <source>
        <dbReference type="RuleBase" id="RU363056"/>
    </source>
</evidence>
<feature type="transmembrane region" description="Helical" evidence="11">
    <location>
        <begin position="183"/>
        <end position="206"/>
    </location>
</feature>
<dbReference type="Gene3D" id="1.10.3720.10">
    <property type="entry name" value="MetI-like"/>
    <property type="match status" value="1"/>
</dbReference>
<comment type="function">
    <text evidence="10 12">Part of the ABC transporter complex UgpBAEC involved in sn-glycerol-3-phosphate (G3P) import. Probably responsible for the translocation of the substrate across the membrane.</text>
</comment>
<dbReference type="PROSITE" id="PS50928">
    <property type="entry name" value="ABC_TM1"/>
    <property type="match status" value="1"/>
</dbReference>
<keyword evidence="8 11" id="KW-1133">Transmembrane helix</keyword>
<name>A0A838B815_9HYPH</name>
<evidence type="ECO:0000256" key="6">
    <source>
        <dbReference type="ARBA" id="ARBA00022475"/>
    </source>
</evidence>
<dbReference type="InterPro" id="IPR035906">
    <property type="entry name" value="MetI-like_sf"/>
</dbReference>
<proteinExistence type="inferred from homology"/>
<evidence type="ECO:0000256" key="7">
    <source>
        <dbReference type="ARBA" id="ARBA00022692"/>
    </source>
</evidence>
<gene>
    <name evidence="12" type="primary">ugpE</name>
    <name evidence="14" type="ORF">H0241_18850</name>
</gene>
<evidence type="ECO:0000256" key="2">
    <source>
        <dbReference type="ARBA" id="ARBA00009306"/>
    </source>
</evidence>
<evidence type="ECO:0000256" key="11">
    <source>
        <dbReference type="RuleBase" id="RU363032"/>
    </source>
</evidence>
<feature type="transmembrane region" description="Helical" evidence="11">
    <location>
        <begin position="142"/>
        <end position="162"/>
    </location>
</feature>
<dbReference type="Pfam" id="PF00528">
    <property type="entry name" value="BPD_transp_1"/>
    <property type="match status" value="1"/>
</dbReference>
<evidence type="ECO:0000256" key="1">
    <source>
        <dbReference type="ARBA" id="ARBA00004651"/>
    </source>
</evidence>
<dbReference type="CDD" id="cd06261">
    <property type="entry name" value="TM_PBP2"/>
    <property type="match status" value="1"/>
</dbReference>
<keyword evidence="12" id="KW-0997">Cell inner membrane</keyword>
<feature type="transmembrane region" description="Helical" evidence="11">
    <location>
        <begin position="108"/>
        <end position="130"/>
    </location>
</feature>
<dbReference type="GO" id="GO:0055085">
    <property type="term" value="P:transmembrane transport"/>
    <property type="evidence" value="ECO:0007669"/>
    <property type="project" value="InterPro"/>
</dbReference>
<organism evidence="14 15">
    <name type="scientific">Mesorhizobium neociceri</name>
    <dbReference type="NCBI Taxonomy" id="1307853"/>
    <lineage>
        <taxon>Bacteria</taxon>
        <taxon>Pseudomonadati</taxon>
        <taxon>Pseudomonadota</taxon>
        <taxon>Alphaproteobacteria</taxon>
        <taxon>Hyphomicrobiales</taxon>
        <taxon>Phyllobacteriaceae</taxon>
        <taxon>Mesorhizobium</taxon>
    </lineage>
</organism>
<feature type="domain" description="ABC transmembrane type-1" evidence="13">
    <location>
        <begin position="73"/>
        <end position="264"/>
    </location>
</feature>
<feature type="transmembrane region" description="Helical" evidence="11">
    <location>
        <begin position="12"/>
        <end position="33"/>
    </location>
</feature>
<evidence type="ECO:0000256" key="4">
    <source>
        <dbReference type="ARBA" id="ARBA00020515"/>
    </source>
</evidence>
<feature type="transmembrane region" description="Helical" evidence="11">
    <location>
        <begin position="243"/>
        <end position="263"/>
    </location>
</feature>
<comment type="subunit">
    <text evidence="3 12">The complex is composed of two ATP-binding proteins (UgpC), two transmembrane proteins (UgpA and UgpE) and a solute-binding protein (UgpB).</text>
</comment>
<dbReference type="PANTHER" id="PTHR43744:SF8">
    <property type="entry name" value="SN-GLYCEROL-3-PHOSPHATE TRANSPORT SYSTEM PERMEASE PROTEIN UGPE"/>
    <property type="match status" value="1"/>
</dbReference>
<evidence type="ECO:0000256" key="8">
    <source>
        <dbReference type="ARBA" id="ARBA00022989"/>
    </source>
</evidence>
<evidence type="ECO:0000313" key="15">
    <source>
        <dbReference type="Proteomes" id="UP000558284"/>
    </source>
</evidence>
<evidence type="ECO:0000256" key="5">
    <source>
        <dbReference type="ARBA" id="ARBA00022448"/>
    </source>
</evidence>
<evidence type="ECO:0000313" key="14">
    <source>
        <dbReference type="EMBL" id="MBA1142313.1"/>
    </source>
</evidence>
<comment type="subcellular location">
    <subcellularLocation>
        <location evidence="12">Cell inner membrane</location>
        <topology evidence="12">Multi-pass membrane protein</topology>
    </subcellularLocation>
    <subcellularLocation>
        <location evidence="1 11">Cell membrane</location>
        <topology evidence="1 11">Multi-pass membrane protein</topology>
    </subcellularLocation>
</comment>